<dbReference type="Proteomes" id="UP000593576">
    <property type="component" value="Unassembled WGS sequence"/>
</dbReference>
<dbReference type="AlphaFoldDB" id="A0A7J9L0N5"/>
<feature type="transmembrane region" description="Helical" evidence="1">
    <location>
        <begin position="46"/>
        <end position="66"/>
    </location>
</feature>
<keyword evidence="1" id="KW-0472">Membrane</keyword>
<keyword evidence="1" id="KW-1133">Transmembrane helix</keyword>
<comment type="caution">
    <text evidence="2">The sequence shown here is derived from an EMBL/GenBank/DDBJ whole genome shotgun (WGS) entry which is preliminary data.</text>
</comment>
<protein>
    <submittedName>
        <fullName evidence="2">Uncharacterized protein</fullName>
    </submittedName>
</protein>
<evidence type="ECO:0000256" key="1">
    <source>
        <dbReference type="SAM" id="Phobius"/>
    </source>
</evidence>
<gene>
    <name evidence="2" type="ORF">Goshw_003776</name>
</gene>
<sequence>INFLRLGKNLKKYVKYAKIQIKAVVVDFIGDLDKGMKKIKKTTEGLDVGISLAIVVVGATAVIFIVE</sequence>
<keyword evidence="1" id="KW-0812">Transmembrane</keyword>
<proteinExistence type="predicted"/>
<accession>A0A7J9L0N5</accession>
<evidence type="ECO:0000313" key="2">
    <source>
        <dbReference type="EMBL" id="MBA0852312.1"/>
    </source>
</evidence>
<dbReference type="EMBL" id="JABFAF010000004">
    <property type="protein sequence ID" value="MBA0852312.1"/>
    <property type="molecule type" value="Genomic_DNA"/>
</dbReference>
<feature type="non-terminal residue" evidence="2">
    <location>
        <position position="1"/>
    </location>
</feature>
<evidence type="ECO:0000313" key="3">
    <source>
        <dbReference type="Proteomes" id="UP000593576"/>
    </source>
</evidence>
<name>A0A7J9L0N5_GOSSC</name>
<keyword evidence="3" id="KW-1185">Reference proteome</keyword>
<dbReference type="OrthoDB" id="5545019at2759"/>
<organism evidence="2 3">
    <name type="scientific">Gossypium schwendimanii</name>
    <name type="common">Cotton</name>
    <dbReference type="NCBI Taxonomy" id="34291"/>
    <lineage>
        <taxon>Eukaryota</taxon>
        <taxon>Viridiplantae</taxon>
        <taxon>Streptophyta</taxon>
        <taxon>Embryophyta</taxon>
        <taxon>Tracheophyta</taxon>
        <taxon>Spermatophyta</taxon>
        <taxon>Magnoliopsida</taxon>
        <taxon>eudicotyledons</taxon>
        <taxon>Gunneridae</taxon>
        <taxon>Pentapetalae</taxon>
        <taxon>rosids</taxon>
        <taxon>malvids</taxon>
        <taxon>Malvales</taxon>
        <taxon>Malvaceae</taxon>
        <taxon>Malvoideae</taxon>
        <taxon>Gossypium</taxon>
    </lineage>
</organism>
<reference evidence="2 3" key="1">
    <citation type="journal article" date="2019" name="Genome Biol. Evol.">
        <title>Insights into the evolution of the New World diploid cottons (Gossypium, subgenus Houzingenia) based on genome sequencing.</title>
        <authorList>
            <person name="Grover C.E."/>
            <person name="Arick M.A. 2nd"/>
            <person name="Thrash A."/>
            <person name="Conover J.L."/>
            <person name="Sanders W.S."/>
            <person name="Peterson D.G."/>
            <person name="Frelichowski J.E."/>
            <person name="Scheffler J.A."/>
            <person name="Scheffler B.E."/>
            <person name="Wendel J.F."/>
        </authorList>
    </citation>
    <scope>NUCLEOTIDE SEQUENCE [LARGE SCALE GENOMIC DNA]</scope>
    <source>
        <strain evidence="2">1</strain>
        <tissue evidence="2">Leaf</tissue>
    </source>
</reference>